<dbReference type="EMBL" id="JTDY01000583">
    <property type="protein sequence ID" value="KOB76581.1"/>
    <property type="molecule type" value="Genomic_DNA"/>
</dbReference>
<dbReference type="AlphaFoldDB" id="A0A0L7LMZ0"/>
<sequence>MFSPVNVNPIRLVGKSIEPVTSPRELHCTRHPPEDPGTWEVAKQIVTKIGTHALRTQLLSGQPGIKAYLKRFKLADDPFCTCDDVTPETILHILLECMAWSVTSMSAELIKR</sequence>
<reference evidence="1 2" key="1">
    <citation type="journal article" date="2015" name="Genome Biol. Evol.">
        <title>The genome of winter moth (Operophtera brumata) provides a genomic perspective on sexual dimorphism and phenology.</title>
        <authorList>
            <person name="Derks M.F."/>
            <person name="Smit S."/>
            <person name="Salis L."/>
            <person name="Schijlen E."/>
            <person name="Bossers A."/>
            <person name="Mateman C."/>
            <person name="Pijl A.S."/>
            <person name="de Ridder D."/>
            <person name="Groenen M.A."/>
            <person name="Visser M.E."/>
            <person name="Megens H.J."/>
        </authorList>
    </citation>
    <scope>NUCLEOTIDE SEQUENCE [LARGE SCALE GENOMIC DNA]</scope>
    <source>
        <strain evidence="1">WM2013NL</strain>
        <tissue evidence="1">Head and thorax</tissue>
    </source>
</reference>
<evidence type="ECO:0000313" key="1">
    <source>
        <dbReference type="EMBL" id="KOB76581.1"/>
    </source>
</evidence>
<keyword evidence="2" id="KW-1185">Reference proteome</keyword>
<comment type="caution">
    <text evidence="1">The sequence shown here is derived from an EMBL/GenBank/DDBJ whole genome shotgun (WGS) entry which is preliminary data.</text>
</comment>
<accession>A0A0L7LMZ0</accession>
<dbReference type="Proteomes" id="UP000037510">
    <property type="component" value="Unassembled WGS sequence"/>
</dbReference>
<organism evidence="1 2">
    <name type="scientific">Operophtera brumata</name>
    <name type="common">Winter moth</name>
    <name type="synonym">Phalaena brumata</name>
    <dbReference type="NCBI Taxonomy" id="104452"/>
    <lineage>
        <taxon>Eukaryota</taxon>
        <taxon>Metazoa</taxon>
        <taxon>Ecdysozoa</taxon>
        <taxon>Arthropoda</taxon>
        <taxon>Hexapoda</taxon>
        <taxon>Insecta</taxon>
        <taxon>Pterygota</taxon>
        <taxon>Neoptera</taxon>
        <taxon>Endopterygota</taxon>
        <taxon>Lepidoptera</taxon>
        <taxon>Glossata</taxon>
        <taxon>Ditrysia</taxon>
        <taxon>Geometroidea</taxon>
        <taxon>Geometridae</taxon>
        <taxon>Larentiinae</taxon>
        <taxon>Operophtera</taxon>
    </lineage>
</organism>
<gene>
    <name evidence="1" type="ORF">OBRU01_06004</name>
</gene>
<evidence type="ECO:0000313" key="2">
    <source>
        <dbReference type="Proteomes" id="UP000037510"/>
    </source>
</evidence>
<proteinExistence type="predicted"/>
<protein>
    <submittedName>
        <fullName evidence="1">TRAS3 protein</fullName>
    </submittedName>
</protein>
<name>A0A0L7LMZ0_OPEBR</name>